<protein>
    <submittedName>
        <fullName evidence="1">Uncharacterized protein</fullName>
    </submittedName>
</protein>
<organism evidence="1 2">
    <name type="scientific">Goodea atripinnis</name>
    <dbReference type="NCBI Taxonomy" id="208336"/>
    <lineage>
        <taxon>Eukaryota</taxon>
        <taxon>Metazoa</taxon>
        <taxon>Chordata</taxon>
        <taxon>Craniata</taxon>
        <taxon>Vertebrata</taxon>
        <taxon>Euteleostomi</taxon>
        <taxon>Actinopterygii</taxon>
        <taxon>Neopterygii</taxon>
        <taxon>Teleostei</taxon>
        <taxon>Neoteleostei</taxon>
        <taxon>Acanthomorphata</taxon>
        <taxon>Ovalentaria</taxon>
        <taxon>Atherinomorphae</taxon>
        <taxon>Cyprinodontiformes</taxon>
        <taxon>Goodeidae</taxon>
        <taxon>Goodea</taxon>
    </lineage>
</organism>
<accession>A0ABV0PJV7</accession>
<gene>
    <name evidence="1" type="ORF">GOODEAATRI_000368</name>
</gene>
<dbReference type="Proteomes" id="UP001476798">
    <property type="component" value="Unassembled WGS sequence"/>
</dbReference>
<proteinExistence type="predicted"/>
<sequence length="118" mass="13905">MLQPISRSRVRISGHSTCSAMIAVLPFLLKLQYYTHTVLQKMRSSIAVSQNFIEKFRKMFICIANDECMLKRAAWLFGMWYSFTSLFGNVCHRVEERETGLEADSNQYHSYRQTFIHR</sequence>
<evidence type="ECO:0000313" key="1">
    <source>
        <dbReference type="EMBL" id="MEQ2183657.1"/>
    </source>
</evidence>
<name>A0ABV0PJV7_9TELE</name>
<evidence type="ECO:0000313" key="2">
    <source>
        <dbReference type="Proteomes" id="UP001476798"/>
    </source>
</evidence>
<reference evidence="1 2" key="1">
    <citation type="submission" date="2021-06" db="EMBL/GenBank/DDBJ databases">
        <authorList>
            <person name="Palmer J.M."/>
        </authorList>
    </citation>
    <scope>NUCLEOTIDE SEQUENCE [LARGE SCALE GENOMIC DNA]</scope>
    <source>
        <strain evidence="1 2">GA_2019</strain>
        <tissue evidence="1">Muscle</tissue>
    </source>
</reference>
<dbReference type="EMBL" id="JAHRIO010079974">
    <property type="protein sequence ID" value="MEQ2183657.1"/>
    <property type="molecule type" value="Genomic_DNA"/>
</dbReference>
<comment type="caution">
    <text evidence="1">The sequence shown here is derived from an EMBL/GenBank/DDBJ whole genome shotgun (WGS) entry which is preliminary data.</text>
</comment>
<keyword evidence="2" id="KW-1185">Reference proteome</keyword>